<feature type="transmembrane region" description="Helical" evidence="11">
    <location>
        <begin position="86"/>
        <end position="105"/>
    </location>
</feature>
<sequence>MFNFLRISRPIDSIYSETIFTILGFKINNSTIFTIFIIFLFVLLCFFVIKNFKLKPNKTQVSIEIIYELIENLILQITGSKSQTKLILPFIGSLFLFILASNLLGNVPGLTNITFDGKAILRVPTADFSTTFSLAIVFIIAIQLISIKDFGVFGYIGKFIKIKELYNGFRKSFKDGLFSIIDFFIGFMDIISELAKVISLSLRLFGNIYAGIVLTSVIFTGMAYILPSVWVGMGLLFAIVQAVVFSSLITAYYVLAVKLKSEDDV</sequence>
<keyword evidence="9 11" id="KW-0472">Membrane</keyword>
<feature type="transmembrane region" description="Helical" evidence="11">
    <location>
        <begin position="177"/>
        <end position="198"/>
    </location>
</feature>
<feature type="transmembrane region" description="Helical" evidence="11">
    <location>
        <begin position="233"/>
        <end position="255"/>
    </location>
</feature>
<dbReference type="GO" id="GO:0005886">
    <property type="term" value="C:plasma membrane"/>
    <property type="evidence" value="ECO:0007669"/>
    <property type="project" value="UniProtKB-SubCell"/>
</dbReference>
<evidence type="ECO:0000313" key="12">
    <source>
        <dbReference type="EMBL" id="OGZ70233.1"/>
    </source>
</evidence>
<keyword evidence="8 11" id="KW-0406">Ion transport</keyword>
<accession>A0A1G2I619</accession>
<evidence type="ECO:0000256" key="8">
    <source>
        <dbReference type="ARBA" id="ARBA00023065"/>
    </source>
</evidence>
<dbReference type="PANTHER" id="PTHR42823">
    <property type="entry name" value="ATP SYNTHASE SUBUNIT A, CHLOROPLASTIC"/>
    <property type="match status" value="1"/>
</dbReference>
<comment type="function">
    <text evidence="11">Key component of the proton channel; it plays a direct role in the translocation of protons across the membrane.</text>
</comment>
<evidence type="ECO:0000256" key="2">
    <source>
        <dbReference type="ARBA" id="ARBA00006810"/>
    </source>
</evidence>
<reference evidence="12 13" key="1">
    <citation type="journal article" date="2016" name="Nat. Commun.">
        <title>Thousands of microbial genomes shed light on interconnected biogeochemical processes in an aquifer system.</title>
        <authorList>
            <person name="Anantharaman K."/>
            <person name="Brown C.T."/>
            <person name="Hug L.A."/>
            <person name="Sharon I."/>
            <person name="Castelle C.J."/>
            <person name="Probst A.J."/>
            <person name="Thomas B.C."/>
            <person name="Singh A."/>
            <person name="Wilkins M.J."/>
            <person name="Karaoz U."/>
            <person name="Brodie E.L."/>
            <person name="Williams K.H."/>
            <person name="Hubbard S.S."/>
            <person name="Banfield J.F."/>
        </authorList>
    </citation>
    <scope>NUCLEOTIDE SEQUENCE [LARGE SCALE GENOMIC DNA]</scope>
</reference>
<dbReference type="CDD" id="cd00310">
    <property type="entry name" value="ATP-synt_Fo_a_6"/>
    <property type="match status" value="1"/>
</dbReference>
<evidence type="ECO:0000256" key="11">
    <source>
        <dbReference type="HAMAP-Rule" id="MF_01393"/>
    </source>
</evidence>
<evidence type="ECO:0000256" key="10">
    <source>
        <dbReference type="ARBA" id="ARBA00023310"/>
    </source>
</evidence>
<name>A0A1G2I619_9BACT</name>
<organism evidence="12 13">
    <name type="scientific">Candidatus Staskawiczbacteria bacterium RIFCSPLOWO2_01_FULL_33_9</name>
    <dbReference type="NCBI Taxonomy" id="1802211"/>
    <lineage>
        <taxon>Bacteria</taxon>
        <taxon>Candidatus Staskawicziibacteriota</taxon>
    </lineage>
</organism>
<dbReference type="HAMAP" id="MF_01393">
    <property type="entry name" value="ATP_synth_a_bact"/>
    <property type="match status" value="1"/>
</dbReference>
<comment type="subcellular location">
    <subcellularLocation>
        <location evidence="11">Cell membrane</location>
        <topology evidence="11">Multi-pass membrane protein</topology>
    </subcellularLocation>
    <subcellularLocation>
        <location evidence="1">Membrane</location>
        <topology evidence="1">Multi-pass membrane protein</topology>
    </subcellularLocation>
</comment>
<evidence type="ECO:0000256" key="1">
    <source>
        <dbReference type="ARBA" id="ARBA00004141"/>
    </source>
</evidence>
<feature type="transmembrane region" description="Helical" evidence="11">
    <location>
        <begin position="204"/>
        <end position="226"/>
    </location>
</feature>
<dbReference type="SUPFAM" id="SSF81336">
    <property type="entry name" value="F1F0 ATP synthase subunit A"/>
    <property type="match status" value="1"/>
</dbReference>
<comment type="caution">
    <text evidence="12">The sequence shown here is derived from an EMBL/GenBank/DDBJ whole genome shotgun (WGS) entry which is preliminary data.</text>
</comment>
<dbReference type="PROSITE" id="PS00449">
    <property type="entry name" value="ATPASE_A"/>
    <property type="match status" value="1"/>
</dbReference>
<dbReference type="PANTHER" id="PTHR42823:SF3">
    <property type="entry name" value="ATP SYNTHASE SUBUNIT A, CHLOROPLASTIC"/>
    <property type="match status" value="1"/>
</dbReference>
<dbReference type="InterPro" id="IPR023011">
    <property type="entry name" value="ATP_synth_F0_asu_AS"/>
</dbReference>
<dbReference type="Gene3D" id="1.20.120.220">
    <property type="entry name" value="ATP synthase, F0 complex, subunit A"/>
    <property type="match status" value="1"/>
</dbReference>
<evidence type="ECO:0000256" key="6">
    <source>
        <dbReference type="ARBA" id="ARBA00022781"/>
    </source>
</evidence>
<keyword evidence="6 11" id="KW-0375">Hydrogen ion transport</keyword>
<evidence type="ECO:0000256" key="5">
    <source>
        <dbReference type="ARBA" id="ARBA00022692"/>
    </source>
</evidence>
<dbReference type="GO" id="GO:0042777">
    <property type="term" value="P:proton motive force-driven plasma membrane ATP synthesis"/>
    <property type="evidence" value="ECO:0007669"/>
    <property type="project" value="TreeGrafter"/>
</dbReference>
<evidence type="ECO:0000256" key="4">
    <source>
        <dbReference type="ARBA" id="ARBA00022547"/>
    </source>
</evidence>
<gene>
    <name evidence="11" type="primary">atpB</name>
    <name evidence="12" type="ORF">A2904_00730</name>
</gene>
<dbReference type="GO" id="GO:0045259">
    <property type="term" value="C:proton-transporting ATP synthase complex"/>
    <property type="evidence" value="ECO:0007669"/>
    <property type="project" value="UniProtKB-KW"/>
</dbReference>
<evidence type="ECO:0000256" key="9">
    <source>
        <dbReference type="ARBA" id="ARBA00023136"/>
    </source>
</evidence>
<keyword evidence="5 11" id="KW-0812">Transmembrane</keyword>
<keyword evidence="4 11" id="KW-0138">CF(0)</keyword>
<dbReference type="EMBL" id="MHOX01000032">
    <property type="protein sequence ID" value="OGZ70233.1"/>
    <property type="molecule type" value="Genomic_DNA"/>
</dbReference>
<proteinExistence type="inferred from homology"/>
<dbReference type="AlphaFoldDB" id="A0A1G2I619"/>
<feature type="transmembrane region" description="Helical" evidence="11">
    <location>
        <begin position="132"/>
        <end position="156"/>
    </location>
</feature>
<dbReference type="Pfam" id="PF00119">
    <property type="entry name" value="ATP-synt_A"/>
    <property type="match status" value="1"/>
</dbReference>
<evidence type="ECO:0000256" key="7">
    <source>
        <dbReference type="ARBA" id="ARBA00022989"/>
    </source>
</evidence>
<evidence type="ECO:0000313" key="13">
    <source>
        <dbReference type="Proteomes" id="UP000176308"/>
    </source>
</evidence>
<dbReference type="InterPro" id="IPR045082">
    <property type="entry name" value="ATP_syn_F0_a_bact/chloroplast"/>
</dbReference>
<evidence type="ECO:0000256" key="3">
    <source>
        <dbReference type="ARBA" id="ARBA00022448"/>
    </source>
</evidence>
<dbReference type="Proteomes" id="UP000176308">
    <property type="component" value="Unassembled WGS sequence"/>
</dbReference>
<keyword evidence="7 11" id="KW-1133">Transmembrane helix</keyword>
<comment type="similarity">
    <text evidence="2 11">Belongs to the ATPase A chain family.</text>
</comment>
<keyword evidence="3 11" id="KW-0813">Transport</keyword>
<keyword evidence="11" id="KW-1003">Cell membrane</keyword>
<feature type="transmembrane region" description="Helical" evidence="11">
    <location>
        <begin position="30"/>
        <end position="49"/>
    </location>
</feature>
<dbReference type="PRINTS" id="PR00123">
    <property type="entry name" value="ATPASEA"/>
</dbReference>
<dbReference type="InterPro" id="IPR035908">
    <property type="entry name" value="F0_ATP_A_sf"/>
</dbReference>
<dbReference type="InterPro" id="IPR000568">
    <property type="entry name" value="ATP_synth_F0_asu"/>
</dbReference>
<dbReference type="GO" id="GO:0046933">
    <property type="term" value="F:proton-transporting ATP synthase activity, rotational mechanism"/>
    <property type="evidence" value="ECO:0007669"/>
    <property type="project" value="UniProtKB-UniRule"/>
</dbReference>
<protein>
    <recommendedName>
        <fullName evidence="11">ATP synthase subunit a</fullName>
    </recommendedName>
    <alternativeName>
        <fullName evidence="11">ATP synthase F0 sector subunit a</fullName>
    </alternativeName>
    <alternativeName>
        <fullName evidence="11">F-ATPase subunit 6</fullName>
    </alternativeName>
</protein>
<keyword evidence="10 11" id="KW-0066">ATP synthesis</keyword>